<accession>A0A2Z6MJF9</accession>
<organism evidence="5 6">
    <name type="scientific">Trifolium subterraneum</name>
    <name type="common">Subterranean clover</name>
    <dbReference type="NCBI Taxonomy" id="3900"/>
    <lineage>
        <taxon>Eukaryota</taxon>
        <taxon>Viridiplantae</taxon>
        <taxon>Streptophyta</taxon>
        <taxon>Embryophyta</taxon>
        <taxon>Tracheophyta</taxon>
        <taxon>Spermatophyta</taxon>
        <taxon>Magnoliopsida</taxon>
        <taxon>eudicotyledons</taxon>
        <taxon>Gunneridae</taxon>
        <taxon>Pentapetalae</taxon>
        <taxon>rosids</taxon>
        <taxon>fabids</taxon>
        <taxon>Fabales</taxon>
        <taxon>Fabaceae</taxon>
        <taxon>Papilionoideae</taxon>
        <taxon>50 kb inversion clade</taxon>
        <taxon>NPAAA clade</taxon>
        <taxon>Hologalegina</taxon>
        <taxon>IRL clade</taxon>
        <taxon>Trifolieae</taxon>
        <taxon>Trifolium</taxon>
    </lineage>
</organism>
<dbReference type="Proteomes" id="UP000242715">
    <property type="component" value="Unassembled WGS sequence"/>
</dbReference>
<comment type="subcellular location">
    <subcellularLocation>
        <location evidence="1">Nucleus</location>
    </subcellularLocation>
</comment>
<keyword evidence="6" id="KW-1185">Reference proteome</keyword>
<feature type="domain" description="DDT" evidence="4">
    <location>
        <begin position="65"/>
        <end position="125"/>
    </location>
</feature>
<name>A0A2Z6MJF9_TRISU</name>
<dbReference type="PROSITE" id="PS50827">
    <property type="entry name" value="DDT"/>
    <property type="match status" value="1"/>
</dbReference>
<dbReference type="InterPro" id="IPR028941">
    <property type="entry name" value="WHIM2_dom"/>
</dbReference>
<dbReference type="AlphaFoldDB" id="A0A2Z6MJF9"/>
<feature type="compositionally biased region" description="Basic and acidic residues" evidence="3">
    <location>
        <begin position="239"/>
        <end position="255"/>
    </location>
</feature>
<dbReference type="OrthoDB" id="332390at2759"/>
<feature type="region of interest" description="Disordered" evidence="3">
    <location>
        <begin position="215"/>
        <end position="323"/>
    </location>
</feature>
<proteinExistence type="predicted"/>
<keyword evidence="2" id="KW-0539">Nucleus</keyword>
<evidence type="ECO:0000256" key="2">
    <source>
        <dbReference type="ARBA" id="ARBA00023242"/>
    </source>
</evidence>
<dbReference type="InterPro" id="IPR053271">
    <property type="entry name" value="DDT_domain"/>
</dbReference>
<protein>
    <recommendedName>
        <fullName evidence="4">DDT domain-containing protein</fullName>
    </recommendedName>
</protein>
<dbReference type="Pfam" id="PF15613">
    <property type="entry name" value="WSD"/>
    <property type="match status" value="1"/>
</dbReference>
<gene>
    <name evidence="5" type="ORF">TSUD_70850</name>
</gene>
<evidence type="ECO:0000313" key="6">
    <source>
        <dbReference type="Proteomes" id="UP000242715"/>
    </source>
</evidence>
<dbReference type="PANTHER" id="PTHR15546:SF2">
    <property type="entry name" value="DDT DOMAIN-CONTAINING PROTEIN DDB_G0282237"/>
    <property type="match status" value="1"/>
</dbReference>
<feature type="compositionally biased region" description="Basic and acidic residues" evidence="3">
    <location>
        <begin position="267"/>
        <end position="277"/>
    </location>
</feature>
<dbReference type="InterPro" id="IPR018501">
    <property type="entry name" value="DDT_dom"/>
</dbReference>
<evidence type="ECO:0000259" key="4">
    <source>
        <dbReference type="PROSITE" id="PS50827"/>
    </source>
</evidence>
<dbReference type="PANTHER" id="PTHR15546">
    <property type="entry name" value="BROMODOMAIN ADJACENT TO ZINC FINGER DOMAIN, 2A"/>
    <property type="match status" value="1"/>
</dbReference>
<feature type="compositionally biased region" description="Basic residues" evidence="3">
    <location>
        <begin position="278"/>
        <end position="293"/>
    </location>
</feature>
<dbReference type="GO" id="GO:0005634">
    <property type="term" value="C:nucleus"/>
    <property type="evidence" value="ECO:0007669"/>
    <property type="project" value="UniProtKB-SubCell"/>
</dbReference>
<evidence type="ECO:0000256" key="3">
    <source>
        <dbReference type="SAM" id="MobiDB-lite"/>
    </source>
</evidence>
<dbReference type="Pfam" id="PF02791">
    <property type="entry name" value="DDT"/>
    <property type="match status" value="1"/>
</dbReference>
<sequence>MEEADKRKRKLDGTLVNCSSQAKENGEYKDIPVKYPIDDLLVKPSPDDPVFTDRPSPSRDFNVPMHCVGDLLMVWDFCNSFGKQLNLWPYSLEDFENAICNKDSNVLLVESHAALFRVLIDDDGEYTSAVESRKLQKITMVTWSKYLCDFLEMINIPQLRNYEATIRRGHYGLVDANAKLEILCELVNQVLETAIFREKLDVLIEQRQELGAAKREEALEDGKKRRQKKEMLKAGSESNGHKIDNADIPSNDDHNMLNGNLGNKINGEIESRQENSHGRSRIKHSSHASKKTHKNLDSELKEPAENGKELSHKELKKQSKQRREYFEREIEKRIISRSPLGKDRDYNRYWWFRRDGRIFVESCESKEWGYYSSKEELDALMGSLNCKGERERALKNHLEKNYSSICSELQKRSKDLMQNIANDESALRRSTRVRAPPRENPANAFLKYVNKWKEE</sequence>
<dbReference type="SMART" id="SM00571">
    <property type="entry name" value="DDT"/>
    <property type="match status" value="1"/>
</dbReference>
<dbReference type="EMBL" id="DF973311">
    <property type="protein sequence ID" value="GAU25432.1"/>
    <property type="molecule type" value="Genomic_DNA"/>
</dbReference>
<evidence type="ECO:0000313" key="5">
    <source>
        <dbReference type="EMBL" id="GAU25432.1"/>
    </source>
</evidence>
<evidence type="ECO:0000256" key="1">
    <source>
        <dbReference type="ARBA" id="ARBA00004123"/>
    </source>
</evidence>
<reference evidence="6" key="1">
    <citation type="journal article" date="2017" name="Front. Plant Sci.">
        <title>Climate Clever Clovers: New Paradigm to Reduce the Environmental Footprint of Ruminants by Breeding Low Methanogenic Forages Utilizing Haplotype Variation.</title>
        <authorList>
            <person name="Kaur P."/>
            <person name="Appels R."/>
            <person name="Bayer P.E."/>
            <person name="Keeble-Gagnere G."/>
            <person name="Wang J."/>
            <person name="Hirakawa H."/>
            <person name="Shirasawa K."/>
            <person name="Vercoe P."/>
            <person name="Stefanova K."/>
            <person name="Durmic Z."/>
            <person name="Nichols P."/>
            <person name="Revell C."/>
            <person name="Isobe S.N."/>
            <person name="Edwards D."/>
            <person name="Erskine W."/>
        </authorList>
    </citation>
    <scope>NUCLEOTIDE SEQUENCE [LARGE SCALE GENOMIC DNA]</scope>
    <source>
        <strain evidence="6">cv. Daliak</strain>
    </source>
</reference>
<feature type="compositionally biased region" description="Basic and acidic residues" evidence="3">
    <location>
        <begin position="294"/>
        <end position="323"/>
    </location>
</feature>